<dbReference type="AlphaFoldDB" id="A0A8H6Z9P7"/>
<keyword evidence="2" id="KW-1185">Reference proteome</keyword>
<proteinExistence type="predicted"/>
<name>A0A8H6Z9P7_9AGAR</name>
<comment type="caution">
    <text evidence="1">The sequence shown here is derived from an EMBL/GenBank/DDBJ whole genome shotgun (WGS) entry which is preliminary data.</text>
</comment>
<sequence>MPSRRIVQTDETHHVGPLSLVDKIRPKRGVDQSPAHYGGQSSAVHVPARADPVEESSAVVPRGATSPSLTAANNHPQSHRYTIGRGMGGIGGAGGAGLFRGGDGGDGVGVVVNVPAAALTPDVLKFVLAIFDASGKGGGGIGGEGGTGRIGGNGGRGLGQVFNIE</sequence>
<reference evidence="1" key="1">
    <citation type="submission" date="2020-05" db="EMBL/GenBank/DDBJ databases">
        <title>Mycena genomes resolve the evolution of fungal bioluminescence.</title>
        <authorList>
            <person name="Tsai I.J."/>
        </authorList>
    </citation>
    <scope>NUCLEOTIDE SEQUENCE</scope>
    <source>
        <strain evidence="1">160909Yilan</strain>
    </source>
</reference>
<evidence type="ECO:0000313" key="1">
    <source>
        <dbReference type="EMBL" id="KAF7373544.1"/>
    </source>
</evidence>
<organism evidence="1 2">
    <name type="scientific">Mycena sanguinolenta</name>
    <dbReference type="NCBI Taxonomy" id="230812"/>
    <lineage>
        <taxon>Eukaryota</taxon>
        <taxon>Fungi</taxon>
        <taxon>Dikarya</taxon>
        <taxon>Basidiomycota</taxon>
        <taxon>Agaricomycotina</taxon>
        <taxon>Agaricomycetes</taxon>
        <taxon>Agaricomycetidae</taxon>
        <taxon>Agaricales</taxon>
        <taxon>Marasmiineae</taxon>
        <taxon>Mycenaceae</taxon>
        <taxon>Mycena</taxon>
    </lineage>
</organism>
<dbReference type="EMBL" id="JACAZH010000003">
    <property type="protein sequence ID" value="KAF7373544.1"/>
    <property type="molecule type" value="Genomic_DNA"/>
</dbReference>
<dbReference type="Proteomes" id="UP000623467">
    <property type="component" value="Unassembled WGS sequence"/>
</dbReference>
<protein>
    <submittedName>
        <fullName evidence="1">Uncharacterized protein</fullName>
    </submittedName>
</protein>
<accession>A0A8H6Z9P7</accession>
<gene>
    <name evidence="1" type="ORF">MSAN_00564800</name>
</gene>
<evidence type="ECO:0000313" key="2">
    <source>
        <dbReference type="Proteomes" id="UP000623467"/>
    </source>
</evidence>